<dbReference type="RefSeq" id="WP_213944610.1">
    <property type="nucleotide sequence ID" value="NZ_JAHCMY010000002.1"/>
</dbReference>
<feature type="compositionally biased region" description="Polar residues" evidence="1">
    <location>
        <begin position="25"/>
        <end position="34"/>
    </location>
</feature>
<keyword evidence="3" id="KW-1185">Reference proteome</keyword>
<reference evidence="2 3" key="1">
    <citation type="submission" date="2021-05" db="EMBL/GenBank/DDBJ databases">
        <authorList>
            <person name="Zhang Z.D."/>
            <person name="Osman G."/>
        </authorList>
    </citation>
    <scope>NUCLEOTIDE SEQUENCE [LARGE SCALE GENOMIC DNA]</scope>
    <source>
        <strain evidence="2 3">KCTC 32217</strain>
    </source>
</reference>
<evidence type="ECO:0000313" key="3">
    <source>
        <dbReference type="Proteomes" id="UP001319104"/>
    </source>
</evidence>
<name>A0AAP2G3R0_9BACT</name>
<feature type="compositionally biased region" description="Basic and acidic residues" evidence="1">
    <location>
        <begin position="12"/>
        <end position="22"/>
    </location>
</feature>
<evidence type="ECO:0000256" key="1">
    <source>
        <dbReference type="SAM" id="MobiDB-lite"/>
    </source>
</evidence>
<dbReference type="EMBL" id="JAHCMY010000002">
    <property type="protein sequence ID" value="MBS9523730.1"/>
    <property type="molecule type" value="Genomic_DNA"/>
</dbReference>
<dbReference type="AlphaFoldDB" id="A0AAP2G3R0"/>
<protein>
    <submittedName>
        <fullName evidence="2">Uncharacterized protein</fullName>
    </submittedName>
</protein>
<feature type="compositionally biased region" description="Basic residues" evidence="1">
    <location>
        <begin position="35"/>
        <end position="49"/>
    </location>
</feature>
<accession>A0AAP2G3R0</accession>
<evidence type="ECO:0000313" key="2">
    <source>
        <dbReference type="EMBL" id="MBS9523730.1"/>
    </source>
</evidence>
<proteinExistence type="predicted"/>
<gene>
    <name evidence="2" type="ORF">KI659_06820</name>
</gene>
<feature type="region of interest" description="Disordered" evidence="1">
    <location>
        <begin position="1"/>
        <end position="70"/>
    </location>
</feature>
<organism evidence="2 3">
    <name type="scientific">Litoribacter ruber</name>
    <dbReference type="NCBI Taxonomy" id="702568"/>
    <lineage>
        <taxon>Bacteria</taxon>
        <taxon>Pseudomonadati</taxon>
        <taxon>Bacteroidota</taxon>
        <taxon>Cytophagia</taxon>
        <taxon>Cytophagales</taxon>
        <taxon>Cyclobacteriaceae</taxon>
        <taxon>Litoribacter</taxon>
    </lineage>
</organism>
<comment type="caution">
    <text evidence="2">The sequence shown here is derived from an EMBL/GenBank/DDBJ whole genome shotgun (WGS) entry which is preliminary data.</text>
</comment>
<feature type="compositionally biased region" description="Polar residues" evidence="1">
    <location>
        <begin position="50"/>
        <end position="62"/>
    </location>
</feature>
<dbReference type="Proteomes" id="UP001319104">
    <property type="component" value="Unassembled WGS sequence"/>
</dbReference>
<sequence length="110" mass="12464">MENWKLGMGNKENNKITTENRRLSKISSGASQSHRGVHSLKQSKCKRRSFSQTCPEQRSESGGSKGRNRIRLQAGHSFSLSIIAVSMVRMRYGLGMDKLHIWANGNWEET</sequence>